<dbReference type="STRING" id="162209.IJ22_19070"/>
<dbReference type="AlphaFoldDB" id="A0A0U2U7E0"/>
<dbReference type="PATRIC" id="fig|162209.4.peg.2020"/>
<evidence type="ECO:0000313" key="1">
    <source>
        <dbReference type="EMBL" id="ALS22281.1"/>
    </source>
</evidence>
<dbReference type="Proteomes" id="UP000061660">
    <property type="component" value="Chromosome"/>
</dbReference>
<protein>
    <submittedName>
        <fullName evidence="1">Uncharacterized protein</fullName>
    </submittedName>
</protein>
<dbReference type="KEGG" id="pnp:IJ22_19070"/>
<dbReference type="RefSeq" id="WP_062408587.1">
    <property type="nucleotide sequence ID" value="NZ_CP013652.1"/>
</dbReference>
<name>A0A0U2U7E0_9BACL</name>
<reference evidence="2" key="1">
    <citation type="submission" date="2015-12" db="EMBL/GenBank/DDBJ databases">
        <title>Complete genome sequences of two moderately thermophilic Paenibacillus species.</title>
        <authorList>
            <person name="Butler R.III."/>
            <person name="Wang J."/>
            <person name="Stark B.C."/>
            <person name="Pombert J.-F."/>
        </authorList>
    </citation>
    <scope>NUCLEOTIDE SEQUENCE [LARGE SCALE GENOMIC DNA]</scope>
    <source>
        <strain evidence="2">32O-Y</strain>
    </source>
</reference>
<accession>A0A0U2U7E0</accession>
<reference evidence="1 2" key="2">
    <citation type="journal article" date="2016" name="Genome Announc.">
        <title>Complete Genome Sequences of Two Interactive Moderate Thermophiles, Paenibacillus napthalenovorans 32O-Y and Paenibacillus sp. 32O-W.</title>
        <authorList>
            <person name="Butler R.R.III."/>
            <person name="Wang J."/>
            <person name="Stark B.C."/>
            <person name="Pombert J.F."/>
        </authorList>
    </citation>
    <scope>NUCLEOTIDE SEQUENCE [LARGE SCALE GENOMIC DNA]</scope>
    <source>
        <strain evidence="1 2">32O-Y</strain>
    </source>
</reference>
<dbReference type="EMBL" id="CP013652">
    <property type="protein sequence ID" value="ALS22281.1"/>
    <property type="molecule type" value="Genomic_DNA"/>
</dbReference>
<sequence length="146" mass="17097">MSTQLTTYYRFTNSNSPMSDWGHAMFAEDRYKVENYGKNEYTITSDKTVDIYDIKDLIINKWIECQENEYFGSLSETGYWLTVDAEEIFESFNPTNIVDSAEGYDHDIVCWLWEMVLEPNNIMAVRTYDGAVCFDEELIEKIIEAV</sequence>
<organism evidence="1 2">
    <name type="scientific">Paenibacillus naphthalenovorans</name>
    <dbReference type="NCBI Taxonomy" id="162209"/>
    <lineage>
        <taxon>Bacteria</taxon>
        <taxon>Bacillati</taxon>
        <taxon>Bacillota</taxon>
        <taxon>Bacilli</taxon>
        <taxon>Bacillales</taxon>
        <taxon>Paenibacillaceae</taxon>
        <taxon>Paenibacillus</taxon>
    </lineage>
</organism>
<proteinExistence type="predicted"/>
<keyword evidence="2" id="KW-1185">Reference proteome</keyword>
<evidence type="ECO:0000313" key="2">
    <source>
        <dbReference type="Proteomes" id="UP000061660"/>
    </source>
</evidence>
<dbReference type="OrthoDB" id="3035774at2"/>
<gene>
    <name evidence="1" type="ORF">IJ22_19070</name>
</gene>